<dbReference type="PIRSF" id="PIRSF030042">
    <property type="entry name" value="UCP030042"/>
    <property type="match status" value="1"/>
</dbReference>
<protein>
    <submittedName>
        <fullName evidence="3">DUF4395 domain-containing protein</fullName>
    </submittedName>
</protein>
<dbReference type="EMBL" id="CP147920">
    <property type="protein sequence ID" value="XAU15302.1"/>
    <property type="molecule type" value="Genomic_DNA"/>
</dbReference>
<keyword evidence="1" id="KW-0812">Transmembrane</keyword>
<name>A0ABZ3H9V5_9BACT</name>
<dbReference type="InterPro" id="IPR025508">
    <property type="entry name" value="DUF4395"/>
</dbReference>
<reference evidence="3 4" key="1">
    <citation type="submission" date="2024-03" db="EMBL/GenBank/DDBJ databases">
        <title>Sulfurimonas sp. HSL3-1.</title>
        <authorList>
            <person name="Wang S."/>
        </authorList>
    </citation>
    <scope>NUCLEOTIDE SEQUENCE [LARGE SCALE GENOMIC DNA]</scope>
    <source>
        <strain evidence="3 4">HSL3-1</strain>
    </source>
</reference>
<dbReference type="Proteomes" id="UP001447842">
    <property type="component" value="Chromosome"/>
</dbReference>
<dbReference type="InterPro" id="IPR016942">
    <property type="entry name" value="UCP030042"/>
</dbReference>
<organism evidence="3 4">
    <name type="scientific">Sulfurimonas diazotrophicus</name>
    <dbReference type="NCBI Taxonomy" id="3131939"/>
    <lineage>
        <taxon>Bacteria</taxon>
        <taxon>Pseudomonadati</taxon>
        <taxon>Campylobacterota</taxon>
        <taxon>Epsilonproteobacteria</taxon>
        <taxon>Campylobacterales</taxon>
        <taxon>Sulfurimonadaceae</taxon>
        <taxon>Sulfurimonas</taxon>
    </lineage>
</organism>
<gene>
    <name evidence="3" type="ORF">WCY31_01065</name>
</gene>
<evidence type="ECO:0000313" key="4">
    <source>
        <dbReference type="Proteomes" id="UP001447842"/>
    </source>
</evidence>
<feature type="domain" description="DUF4395" evidence="2">
    <location>
        <begin position="12"/>
        <end position="137"/>
    </location>
</feature>
<evidence type="ECO:0000256" key="1">
    <source>
        <dbReference type="SAM" id="Phobius"/>
    </source>
</evidence>
<feature type="transmembrane region" description="Helical" evidence="1">
    <location>
        <begin position="111"/>
        <end position="136"/>
    </location>
</feature>
<feature type="transmembrane region" description="Helical" evidence="1">
    <location>
        <begin position="85"/>
        <end position="105"/>
    </location>
</feature>
<keyword evidence="1" id="KW-0472">Membrane</keyword>
<dbReference type="Pfam" id="PF14340">
    <property type="entry name" value="DUF4395"/>
    <property type="match status" value="1"/>
</dbReference>
<dbReference type="RefSeq" id="WP_345970372.1">
    <property type="nucleotide sequence ID" value="NZ_CP147920.1"/>
</dbReference>
<proteinExistence type="predicted"/>
<accession>A0ABZ3H9V5</accession>
<feature type="transmembrane region" description="Helical" evidence="1">
    <location>
        <begin position="21"/>
        <end position="45"/>
    </location>
</feature>
<evidence type="ECO:0000259" key="2">
    <source>
        <dbReference type="Pfam" id="PF14340"/>
    </source>
</evidence>
<keyword evidence="4" id="KW-1185">Reference proteome</keyword>
<keyword evidence="1" id="KW-1133">Transmembrane helix</keyword>
<sequence>MAAACPVALIKIDENLVRLQAFFVVIAVAAFLWSDSFWLLALLVYDFAVRVLGAPKGSPFFLTSRAVVKRLPVSAKPVDAGPKKFAAKIGLVFVITALLLAVGGYVEAATWLMGVMALFALLEAACGFCVGCKLYALCLPLFSRQ</sequence>
<evidence type="ECO:0000313" key="3">
    <source>
        <dbReference type="EMBL" id="XAU15302.1"/>
    </source>
</evidence>